<dbReference type="PROSITE" id="PS51257">
    <property type="entry name" value="PROKAR_LIPOPROTEIN"/>
    <property type="match status" value="1"/>
</dbReference>
<gene>
    <name evidence="2" type="ORF">IPT68_14340</name>
</gene>
<accession>A0A7M2TFL9</accession>
<dbReference type="Pfam" id="PF08592">
    <property type="entry name" value="Anthrone_oxy"/>
    <property type="match status" value="1"/>
</dbReference>
<reference evidence="2 3" key="1">
    <citation type="submission" date="2020-10" db="EMBL/GenBank/DDBJ databases">
        <title>Streptomyces chromofuscus complate genome analysis.</title>
        <authorList>
            <person name="Anwar N."/>
        </authorList>
    </citation>
    <scope>NUCLEOTIDE SEQUENCE [LARGE SCALE GENOMIC DNA]</scope>
    <source>
        <strain evidence="2 3">DSM 40273</strain>
    </source>
</reference>
<keyword evidence="1" id="KW-0812">Transmembrane</keyword>
<feature type="transmembrane region" description="Helical" evidence="1">
    <location>
        <begin position="140"/>
        <end position="158"/>
    </location>
</feature>
<keyword evidence="1" id="KW-0472">Membrane</keyword>
<dbReference type="RefSeq" id="WP_189699154.1">
    <property type="nucleotide sequence ID" value="NZ_BMTA01000011.1"/>
</dbReference>
<evidence type="ECO:0000313" key="2">
    <source>
        <dbReference type="EMBL" id="QOV46949.1"/>
    </source>
</evidence>
<name>A0A7M2TFL9_STRCW</name>
<dbReference type="EMBL" id="CP063374">
    <property type="protein sequence ID" value="QOV46949.1"/>
    <property type="molecule type" value="Genomic_DNA"/>
</dbReference>
<proteinExistence type="predicted"/>
<feature type="transmembrane region" description="Helical" evidence="1">
    <location>
        <begin position="62"/>
        <end position="83"/>
    </location>
</feature>
<sequence>MTRNSTGRRTADTCVLGTATIATGLMAGVFSVFACAVMPALARSEDAVYVEVVRNINDVIQNPVFLLAFLGAPLLTGVSAWRLRGEPCRWWVWAALVAYGLALLVTVAVNVPLNDGLASSGAPPALVRERFEDRWTAWNVVRAVLSTLALACLTRALVRYGRQTSAYLVSAAGSRASR</sequence>
<dbReference type="InterPro" id="IPR013901">
    <property type="entry name" value="Anthrone_oxy"/>
</dbReference>
<dbReference type="Proteomes" id="UP000594008">
    <property type="component" value="Chromosome"/>
</dbReference>
<dbReference type="KEGG" id="schf:IPT68_14340"/>
<protein>
    <submittedName>
        <fullName evidence="2">DUF1772 domain-containing protein</fullName>
    </submittedName>
</protein>
<feature type="transmembrane region" description="Helical" evidence="1">
    <location>
        <begin position="90"/>
        <end position="111"/>
    </location>
</feature>
<keyword evidence="1" id="KW-1133">Transmembrane helix</keyword>
<dbReference type="AlphaFoldDB" id="A0A7M2TFL9"/>
<feature type="transmembrane region" description="Helical" evidence="1">
    <location>
        <begin position="21"/>
        <end position="42"/>
    </location>
</feature>
<organism evidence="2 3">
    <name type="scientific">Streptomyces chromofuscus</name>
    <dbReference type="NCBI Taxonomy" id="42881"/>
    <lineage>
        <taxon>Bacteria</taxon>
        <taxon>Bacillati</taxon>
        <taxon>Actinomycetota</taxon>
        <taxon>Actinomycetes</taxon>
        <taxon>Kitasatosporales</taxon>
        <taxon>Streptomycetaceae</taxon>
        <taxon>Streptomyces</taxon>
    </lineage>
</organism>
<evidence type="ECO:0000313" key="3">
    <source>
        <dbReference type="Proteomes" id="UP000594008"/>
    </source>
</evidence>
<evidence type="ECO:0000256" key="1">
    <source>
        <dbReference type="SAM" id="Phobius"/>
    </source>
</evidence>
<keyword evidence="3" id="KW-1185">Reference proteome</keyword>